<sequence>MPSFNEAFNFTIEKDAHAAFSALISVTDISKRIRTRLQSDYDVWQRNNGDEYWASVAVSAQVSISTKRTAKELALGGEHIAKKLIREQASSSNNEIDNTLRMPSSVVGFPGPGVSEDAPPSYAGATSSLHSDDDEPLSSQSFYEPPTLSPDPPEEYLIERERFVLDMNELTGVSHTGVERRVHILDNFASLEERWLLSSIQVVDQHEAFPRSIRYQLPNSCRDAIDTFLVAQDEGKRYYFPRATNDMELEIYTILSCLSQSHGPSTSEACCRSKNQEMNFIIHHVCTIWDTIFNTHEGFSIKWYEMQ</sequence>
<feature type="region of interest" description="Disordered" evidence="1">
    <location>
        <begin position="92"/>
        <end position="153"/>
    </location>
</feature>
<evidence type="ECO:0000313" key="3">
    <source>
        <dbReference type="Proteomes" id="UP000193648"/>
    </source>
</evidence>
<gene>
    <name evidence="2" type="ORF">BCR41DRAFT_382590</name>
</gene>
<protein>
    <submittedName>
        <fullName evidence="2">Uncharacterized protein</fullName>
    </submittedName>
</protein>
<evidence type="ECO:0000313" key="2">
    <source>
        <dbReference type="EMBL" id="ORZ28597.1"/>
    </source>
</evidence>
<comment type="caution">
    <text evidence="2">The sequence shown here is derived from an EMBL/GenBank/DDBJ whole genome shotgun (WGS) entry which is preliminary data.</text>
</comment>
<dbReference type="RefSeq" id="XP_021886270.1">
    <property type="nucleotide sequence ID" value="XM_022027369.1"/>
</dbReference>
<dbReference type="InParanoid" id="A0A1Y2H209"/>
<proteinExistence type="predicted"/>
<accession>A0A1Y2H209</accession>
<reference evidence="2 3" key="1">
    <citation type="submission" date="2016-07" db="EMBL/GenBank/DDBJ databases">
        <title>Pervasive Adenine N6-methylation of Active Genes in Fungi.</title>
        <authorList>
            <consortium name="DOE Joint Genome Institute"/>
            <person name="Mondo S.J."/>
            <person name="Dannebaum R.O."/>
            <person name="Kuo R.C."/>
            <person name="Labutti K."/>
            <person name="Haridas S."/>
            <person name="Kuo A."/>
            <person name="Salamov A."/>
            <person name="Ahrendt S.R."/>
            <person name="Lipzen A."/>
            <person name="Sullivan W."/>
            <person name="Andreopoulos W.B."/>
            <person name="Clum A."/>
            <person name="Lindquist E."/>
            <person name="Daum C."/>
            <person name="Ramamoorthy G.K."/>
            <person name="Gryganskyi A."/>
            <person name="Culley D."/>
            <person name="Magnuson J.K."/>
            <person name="James T.Y."/>
            <person name="O'Malley M.A."/>
            <person name="Stajich J.E."/>
            <person name="Spatafora J.W."/>
            <person name="Visel A."/>
            <person name="Grigoriev I.V."/>
        </authorList>
    </citation>
    <scope>NUCLEOTIDE SEQUENCE [LARGE SCALE GENOMIC DNA]</scope>
    <source>
        <strain evidence="2 3">NRRL 3116</strain>
    </source>
</reference>
<dbReference type="AlphaFoldDB" id="A0A1Y2H209"/>
<dbReference type="EMBL" id="MCFF01000001">
    <property type="protein sequence ID" value="ORZ28597.1"/>
    <property type="molecule type" value="Genomic_DNA"/>
</dbReference>
<evidence type="ECO:0000256" key="1">
    <source>
        <dbReference type="SAM" id="MobiDB-lite"/>
    </source>
</evidence>
<organism evidence="2 3">
    <name type="scientific">Lobosporangium transversale</name>
    <dbReference type="NCBI Taxonomy" id="64571"/>
    <lineage>
        <taxon>Eukaryota</taxon>
        <taxon>Fungi</taxon>
        <taxon>Fungi incertae sedis</taxon>
        <taxon>Mucoromycota</taxon>
        <taxon>Mortierellomycotina</taxon>
        <taxon>Mortierellomycetes</taxon>
        <taxon>Mortierellales</taxon>
        <taxon>Mortierellaceae</taxon>
        <taxon>Lobosporangium</taxon>
    </lineage>
</organism>
<keyword evidence="3" id="KW-1185">Reference proteome</keyword>
<name>A0A1Y2H209_9FUNG</name>
<dbReference type="Proteomes" id="UP000193648">
    <property type="component" value="Unassembled WGS sequence"/>
</dbReference>
<dbReference type="GeneID" id="33569212"/>
<dbReference type="OrthoDB" id="2446724at2759"/>